<comment type="caution">
    <text evidence="1">The sequence shown here is derived from an EMBL/GenBank/DDBJ whole genome shotgun (WGS) entry which is preliminary data.</text>
</comment>
<dbReference type="InterPro" id="IPR024050">
    <property type="entry name" value="AICAR_Tfase_insert_dom_sf"/>
</dbReference>
<sequence length="393" mass="43576">MANELMLKYGCNPNQKPSKIFMKDGGDLPITVLNGKPGYINFLDAFNSWQLVKELKQATGLPAAASFKHVSPAGAAVGTPLTDTLKQIYFVDDLGELSPLACAYAKARGADRMSSYGDFIALSEVCDVPTAKIIQREVSDGIIAPGYTGEALEILKSKRKGSYNIVQIDENYQAAPVEHKDVYGVTFEQGRNELKIGQELLSNVVTQNKDLPENAKIDLLISLITLKYTQSNSVCYVKDGQAIGVGAGQQSRIHCTRLAGNKADIWYLRQHPKVLSLPFKQDIRRPDRDNTIDVYISDDYMDVLADGIWEQFFTVKPEPLSREEKKEWLKTLSGVALGSDAFFPFGDNIERAHRSGVQYIAQPGGSIRDDNVIDTCDKYNIVMAFTGIRLFHH</sequence>
<dbReference type="Proteomes" id="UP000284751">
    <property type="component" value="Unassembled WGS sequence"/>
</dbReference>
<dbReference type="GO" id="GO:0004643">
    <property type="term" value="F:phosphoribosylaminoimidazolecarboxamide formyltransferase activity"/>
    <property type="evidence" value="ECO:0007669"/>
    <property type="project" value="UniProtKB-EC"/>
</dbReference>
<proteinExistence type="predicted"/>
<dbReference type="Gene3D" id="3.40.140.20">
    <property type="match status" value="2"/>
</dbReference>
<protein>
    <submittedName>
        <fullName evidence="1">Phosphoribosylaminoimidazolecarboxamide formyltransferase</fullName>
        <ecNumber evidence="1">2.1.2.3</ecNumber>
    </submittedName>
</protein>
<name>A0A412AXX9_9FIRM</name>
<evidence type="ECO:0000313" key="2">
    <source>
        <dbReference type="Proteomes" id="UP000284751"/>
    </source>
</evidence>
<dbReference type="Pfam" id="PF01808">
    <property type="entry name" value="AICARFT_IMPCHas"/>
    <property type="match status" value="1"/>
</dbReference>
<organism evidence="1 2">
    <name type="scientific">[Clostridium] leptum</name>
    <dbReference type="NCBI Taxonomy" id="1535"/>
    <lineage>
        <taxon>Bacteria</taxon>
        <taxon>Bacillati</taxon>
        <taxon>Bacillota</taxon>
        <taxon>Clostridia</taxon>
        <taxon>Eubacteriales</taxon>
        <taxon>Oscillospiraceae</taxon>
        <taxon>Oscillospiraceae incertae sedis</taxon>
    </lineage>
</organism>
<dbReference type="SUPFAM" id="SSF53927">
    <property type="entry name" value="Cytidine deaminase-like"/>
    <property type="match status" value="1"/>
</dbReference>
<dbReference type="FunFam" id="3.40.140.20:FF:000003">
    <property type="entry name" value="Bifunctional purine biosynthesis protein"/>
    <property type="match status" value="1"/>
</dbReference>
<dbReference type="PANTHER" id="PTHR11692:SF0">
    <property type="entry name" value="BIFUNCTIONAL PURINE BIOSYNTHESIS PROTEIN ATIC"/>
    <property type="match status" value="1"/>
</dbReference>
<dbReference type="GO" id="GO:0003937">
    <property type="term" value="F:IMP cyclohydrolase activity"/>
    <property type="evidence" value="ECO:0007669"/>
    <property type="project" value="InterPro"/>
</dbReference>
<accession>A0A412AXX9</accession>
<dbReference type="Gene3D" id="1.10.287.440">
    <property type="match status" value="1"/>
</dbReference>
<dbReference type="InterPro" id="IPR016193">
    <property type="entry name" value="Cytidine_deaminase-like"/>
</dbReference>
<dbReference type="AlphaFoldDB" id="A0A412AXX9"/>
<dbReference type="NCBIfam" id="NF005492">
    <property type="entry name" value="PRK07106.1"/>
    <property type="match status" value="1"/>
</dbReference>
<dbReference type="EC" id="2.1.2.3" evidence="1"/>
<evidence type="ECO:0000313" key="1">
    <source>
        <dbReference type="EMBL" id="RGQ41814.1"/>
    </source>
</evidence>
<dbReference type="InterPro" id="IPR002695">
    <property type="entry name" value="PurH-like"/>
</dbReference>
<dbReference type="InterPro" id="IPR024051">
    <property type="entry name" value="AICAR_Tfase_dup_dom_sf"/>
</dbReference>
<dbReference type="PANTHER" id="PTHR11692">
    <property type="entry name" value="BIFUNCTIONAL PURINE BIOSYNTHESIS PROTEIN PURH"/>
    <property type="match status" value="1"/>
</dbReference>
<dbReference type="GO" id="GO:0005829">
    <property type="term" value="C:cytosol"/>
    <property type="evidence" value="ECO:0007669"/>
    <property type="project" value="TreeGrafter"/>
</dbReference>
<dbReference type="EMBL" id="QRTC01000016">
    <property type="protein sequence ID" value="RGQ41814.1"/>
    <property type="molecule type" value="Genomic_DNA"/>
</dbReference>
<keyword evidence="1" id="KW-0808">Transferase</keyword>
<gene>
    <name evidence="1" type="ORF">DWY99_05755</name>
</gene>
<reference evidence="1 2" key="1">
    <citation type="submission" date="2018-08" db="EMBL/GenBank/DDBJ databases">
        <title>A genome reference for cultivated species of the human gut microbiota.</title>
        <authorList>
            <person name="Zou Y."/>
            <person name="Xue W."/>
            <person name="Luo G."/>
        </authorList>
    </citation>
    <scope>NUCLEOTIDE SEQUENCE [LARGE SCALE GENOMIC DNA]</scope>
    <source>
        <strain evidence="1 2">AF28-26</strain>
    </source>
</reference>
<dbReference type="SMART" id="SM00798">
    <property type="entry name" value="AICARFT_IMPCHas"/>
    <property type="match status" value="1"/>
</dbReference>
<dbReference type="GO" id="GO:0006189">
    <property type="term" value="P:'de novo' IMP biosynthetic process"/>
    <property type="evidence" value="ECO:0007669"/>
    <property type="project" value="TreeGrafter"/>
</dbReference>